<keyword evidence="4" id="KW-1185">Reference proteome</keyword>
<organism evidence="3 4">
    <name type="scientific">Celeribacter halophilus</name>
    <dbReference type="NCBI Taxonomy" id="576117"/>
    <lineage>
        <taxon>Bacteria</taxon>
        <taxon>Pseudomonadati</taxon>
        <taxon>Pseudomonadota</taxon>
        <taxon>Alphaproteobacteria</taxon>
        <taxon>Rhodobacterales</taxon>
        <taxon>Roseobacteraceae</taxon>
        <taxon>Celeribacter</taxon>
    </lineage>
</organism>
<dbReference type="EMBL" id="FORY01000036">
    <property type="protein sequence ID" value="SFK13402.1"/>
    <property type="molecule type" value="Genomic_DNA"/>
</dbReference>
<dbReference type="AlphaFoldDB" id="A0A1I3X0U3"/>
<gene>
    <name evidence="3" type="ORF">SAMN04488138_13611</name>
</gene>
<dbReference type="Proteomes" id="UP000183299">
    <property type="component" value="Unassembled WGS sequence"/>
</dbReference>
<feature type="region of interest" description="Disordered" evidence="1">
    <location>
        <begin position="414"/>
        <end position="447"/>
    </location>
</feature>
<dbReference type="GeneID" id="98666079"/>
<proteinExistence type="predicted"/>
<protein>
    <submittedName>
        <fullName evidence="3">Uncharacterized protein</fullName>
    </submittedName>
</protein>
<keyword evidence="2" id="KW-0812">Transmembrane</keyword>
<evidence type="ECO:0000256" key="1">
    <source>
        <dbReference type="SAM" id="MobiDB-lite"/>
    </source>
</evidence>
<reference evidence="3 4" key="1">
    <citation type="submission" date="2016-10" db="EMBL/GenBank/DDBJ databases">
        <authorList>
            <person name="de Groot N.N."/>
        </authorList>
    </citation>
    <scope>NUCLEOTIDE SEQUENCE [LARGE SCALE GENOMIC DNA]</scope>
    <source>
        <strain evidence="3 4">CGMCC 1.8891</strain>
    </source>
</reference>
<accession>A0A1I3X0U3</accession>
<keyword evidence="2" id="KW-1133">Transmembrane helix</keyword>
<evidence type="ECO:0000313" key="3">
    <source>
        <dbReference type="EMBL" id="SFK13402.1"/>
    </source>
</evidence>
<name>A0A1I3X0U3_9RHOB</name>
<feature type="transmembrane region" description="Helical" evidence="2">
    <location>
        <begin position="6"/>
        <end position="25"/>
    </location>
</feature>
<keyword evidence="2" id="KW-0472">Membrane</keyword>
<evidence type="ECO:0000256" key="2">
    <source>
        <dbReference type="SAM" id="Phobius"/>
    </source>
</evidence>
<sequence length="507" mass="56382">MKVIFWVFMGVILMSALSYFGLRFVQSYGQEIFPNPASEEFFSYISNSIGLAVAAVAAIATIFLAYQALNLSAQQVQLEMRSAFQADIDAFRRDLAEAEKLFENFVSAGMSLARATLIHAGSGMPDDRETEQTWRYSLLPAQARDDWEKKHLEILKTHIEAVWVAYKQQENEKGEDLSEIPGEETPVDIAIEDLEIDAKNIATKFALDQATLEQVIQYLEKVARHEARRTTWTSARGTIARLESARSEVIAATDAIVAFLSSPYLSPPMRQYIDQSIQVKTVQDLMTRIEEKAEENGVQALPVDAGFAPMDGTHTPDSLPDTAKFSSAIDKIIQFSRAPIPLLPEQWTDGTMDEQSSYRMGDQLRKDITNQVAEASKWLPKLGLSRSLMTNTEAFYFDAETKLVCVYALPEKRQGYDKPVSPSESEKKKSGHGASKALEAASRARPKPENPDFLLVCAFLSTLLRIDNPRASLEEYLNSQTVEAAAAKRFAATLPASHSADQLNVTC</sequence>
<dbReference type="RefSeq" id="WP_066608248.1">
    <property type="nucleotide sequence ID" value="NZ_FORY01000036.1"/>
</dbReference>
<feature type="transmembrane region" description="Helical" evidence="2">
    <location>
        <begin position="45"/>
        <end position="66"/>
    </location>
</feature>
<evidence type="ECO:0000313" key="4">
    <source>
        <dbReference type="Proteomes" id="UP000183299"/>
    </source>
</evidence>